<feature type="domain" description="Transglutaminase-like" evidence="1">
    <location>
        <begin position="202"/>
        <end position="266"/>
    </location>
</feature>
<evidence type="ECO:0000259" key="1">
    <source>
        <dbReference type="SMART" id="SM00460"/>
    </source>
</evidence>
<dbReference type="Pfam" id="PF01841">
    <property type="entry name" value="Transglut_core"/>
    <property type="match status" value="1"/>
</dbReference>
<accession>X1SJM1</accession>
<dbReference type="SMART" id="SM00460">
    <property type="entry name" value="TGc"/>
    <property type="match status" value="1"/>
</dbReference>
<reference evidence="2" key="1">
    <citation type="journal article" date="2014" name="Front. Microbiol.">
        <title>High frequency of phylogenetically diverse reductive dehalogenase-homologous genes in deep subseafloor sedimentary metagenomes.</title>
        <authorList>
            <person name="Kawai M."/>
            <person name="Futagami T."/>
            <person name="Toyoda A."/>
            <person name="Takaki Y."/>
            <person name="Nishi S."/>
            <person name="Hori S."/>
            <person name="Arai W."/>
            <person name="Tsubouchi T."/>
            <person name="Morono Y."/>
            <person name="Uchiyama I."/>
            <person name="Ito T."/>
            <person name="Fujiyama A."/>
            <person name="Inagaki F."/>
            <person name="Takami H."/>
        </authorList>
    </citation>
    <scope>NUCLEOTIDE SEQUENCE</scope>
    <source>
        <strain evidence="2">Expedition CK06-06</strain>
    </source>
</reference>
<dbReference type="InterPro" id="IPR002931">
    <property type="entry name" value="Transglutaminase-like"/>
</dbReference>
<name>X1SJM1_9ZZZZ</name>
<protein>
    <recommendedName>
        <fullName evidence="1">Transglutaminase-like domain-containing protein</fullName>
    </recommendedName>
</protein>
<feature type="non-terminal residue" evidence="2">
    <location>
        <position position="1"/>
    </location>
</feature>
<dbReference type="Gene3D" id="3.10.620.30">
    <property type="match status" value="1"/>
</dbReference>
<dbReference type="EMBL" id="BARW01007739">
    <property type="protein sequence ID" value="GAI75575.1"/>
    <property type="molecule type" value="Genomic_DNA"/>
</dbReference>
<dbReference type="PANTHER" id="PTHR33490">
    <property type="entry name" value="BLR5614 PROTEIN-RELATED"/>
    <property type="match status" value="1"/>
</dbReference>
<organism evidence="2">
    <name type="scientific">marine sediment metagenome</name>
    <dbReference type="NCBI Taxonomy" id="412755"/>
    <lineage>
        <taxon>unclassified sequences</taxon>
        <taxon>metagenomes</taxon>
        <taxon>ecological metagenomes</taxon>
    </lineage>
</organism>
<evidence type="ECO:0000313" key="2">
    <source>
        <dbReference type="EMBL" id="GAI75575.1"/>
    </source>
</evidence>
<proteinExistence type="predicted"/>
<sequence length="302" mass="33580">ELNNKEYVAVIASESDPETGLFTKYWIDIESGIRLKMESQNNIRIYLADMSVVSKVKTGSWDDILFIRTNKNIKDIRRISSIKVKANLEAIPASSPEDLNVPGQTFKGEITGNIIDGVLEVSHDRYSGDNSLPFGVRNKFNREISSFLNPEEMIESDNPELSSLSSKIVEGSSDFWEATCRLSTWVAENIDGSIYGGSAFETFERGNGACGAQSSLLAALCRAAGIPARVVWGCLYTPEYDGSFGHHAWNEVYMGEEGWIPIDVTIHETNYIDSGHIRLGILKTKVTVINFKEMTILDYASR</sequence>
<dbReference type="SUPFAM" id="SSF54001">
    <property type="entry name" value="Cysteine proteinases"/>
    <property type="match status" value="1"/>
</dbReference>
<dbReference type="InterPro" id="IPR038765">
    <property type="entry name" value="Papain-like_cys_pep_sf"/>
</dbReference>
<comment type="caution">
    <text evidence="2">The sequence shown here is derived from an EMBL/GenBank/DDBJ whole genome shotgun (WGS) entry which is preliminary data.</text>
</comment>
<gene>
    <name evidence="2" type="ORF">S12H4_16036</name>
</gene>
<dbReference type="AlphaFoldDB" id="X1SJM1"/>